<protein>
    <submittedName>
        <fullName evidence="4">Glycosyltransferase family 4 protein</fullName>
    </submittedName>
</protein>
<proteinExistence type="predicted"/>
<evidence type="ECO:0000259" key="3">
    <source>
        <dbReference type="Pfam" id="PF13579"/>
    </source>
</evidence>
<dbReference type="PANTHER" id="PTHR45947">
    <property type="entry name" value="SULFOQUINOVOSYL TRANSFERASE SQD2"/>
    <property type="match status" value="1"/>
</dbReference>
<evidence type="ECO:0000313" key="4">
    <source>
        <dbReference type="EMBL" id="MDO3636846.1"/>
    </source>
</evidence>
<keyword evidence="2" id="KW-0808">Transferase</keyword>
<feature type="domain" description="Glycosyltransferase subfamily 4-like N-terminal" evidence="3">
    <location>
        <begin position="18"/>
        <end position="189"/>
    </location>
</feature>
<accession>A0ABT8UGC5</accession>
<dbReference type="SUPFAM" id="SSF53756">
    <property type="entry name" value="UDP-Glycosyltransferase/glycogen phosphorylase"/>
    <property type="match status" value="1"/>
</dbReference>
<comment type="caution">
    <text evidence="4">The sequence shown here is derived from an EMBL/GenBank/DDBJ whole genome shotgun (WGS) entry which is preliminary data.</text>
</comment>
<evidence type="ECO:0000256" key="2">
    <source>
        <dbReference type="ARBA" id="ARBA00022679"/>
    </source>
</evidence>
<organism evidence="4 5">
    <name type="scientific">Mycolicibacterium arseniciresistens</name>
    <dbReference type="NCBI Taxonomy" id="3062257"/>
    <lineage>
        <taxon>Bacteria</taxon>
        <taxon>Bacillati</taxon>
        <taxon>Actinomycetota</taxon>
        <taxon>Actinomycetes</taxon>
        <taxon>Mycobacteriales</taxon>
        <taxon>Mycobacteriaceae</taxon>
        <taxon>Mycolicibacterium</taxon>
    </lineage>
</organism>
<dbReference type="InterPro" id="IPR050194">
    <property type="entry name" value="Glycosyltransferase_grp1"/>
</dbReference>
<dbReference type="RefSeq" id="WP_302914541.1">
    <property type="nucleotide sequence ID" value="NZ_JAUMSQ010000089.1"/>
</dbReference>
<dbReference type="InterPro" id="IPR028098">
    <property type="entry name" value="Glyco_trans_4-like_N"/>
</dbReference>
<evidence type="ECO:0000256" key="1">
    <source>
        <dbReference type="ARBA" id="ARBA00022676"/>
    </source>
</evidence>
<evidence type="ECO:0000313" key="5">
    <source>
        <dbReference type="Proteomes" id="UP001168823"/>
    </source>
</evidence>
<sequence length="399" mass="44756">MSRHIVVLVENLSVPFDRRVWQESRALVDAGFRVTVICPAGVDRDREPEAVIDGVRILRYPLRPATGGPLGYLREYGLALWHTARLALRVRRAGPIDVVHACNPPDLLFLVALMLRPGGTRFVFDHHDLVPELFQSRFPGGGRPLYWLTRLLERLTFAAADSVISTNESYRRVAIQRGGMAPDRVTVVRSAPDLSRFVPREPDPELRRGKRYLLAYLGVMGPQDGVDYALRALRILRDDLGRDDVHCVFMGAGDAYDDMVALSRRLGIDDMVEFPGRVPDEFVQRCLSTADVCLSPDPLNPLNDVSTMNKVVEYMAMGRPIVSFELREAQVSAGDAAVYVPANDEAAFAKATDDLLGDPERRARMGAFGRRRVEQDLSWAVSRRTLVRFYNRLLDRGVS</sequence>
<dbReference type="EMBL" id="JAUMSQ010000089">
    <property type="protein sequence ID" value="MDO3636846.1"/>
    <property type="molecule type" value="Genomic_DNA"/>
</dbReference>
<keyword evidence="5" id="KW-1185">Reference proteome</keyword>
<dbReference type="Gene3D" id="3.40.50.2000">
    <property type="entry name" value="Glycogen Phosphorylase B"/>
    <property type="match status" value="2"/>
</dbReference>
<gene>
    <name evidence="4" type="ORF">Q2100_13920</name>
</gene>
<dbReference type="Proteomes" id="UP001168823">
    <property type="component" value="Unassembled WGS sequence"/>
</dbReference>
<dbReference type="PANTHER" id="PTHR45947:SF3">
    <property type="entry name" value="SULFOQUINOVOSYL TRANSFERASE SQD2"/>
    <property type="match status" value="1"/>
</dbReference>
<keyword evidence="1" id="KW-0328">Glycosyltransferase</keyword>
<reference evidence="4" key="1">
    <citation type="submission" date="2023-07" db="EMBL/GenBank/DDBJ databases">
        <title>Mycolicibacterium sp. nov., a novel bacterial species.</title>
        <authorList>
            <person name="Cao Y."/>
        </authorList>
    </citation>
    <scope>NUCLEOTIDE SEQUENCE</scope>
    <source>
        <strain evidence="4">KC 300</strain>
    </source>
</reference>
<dbReference type="Pfam" id="PF13579">
    <property type="entry name" value="Glyco_trans_4_4"/>
    <property type="match status" value="1"/>
</dbReference>
<name>A0ABT8UGC5_9MYCO</name>
<dbReference type="CDD" id="cd03794">
    <property type="entry name" value="GT4_WbuB-like"/>
    <property type="match status" value="1"/>
</dbReference>
<dbReference type="Pfam" id="PF13692">
    <property type="entry name" value="Glyco_trans_1_4"/>
    <property type="match status" value="1"/>
</dbReference>